<dbReference type="EMBL" id="CP003746">
    <property type="protein sequence ID" value="AFU98847.2"/>
    <property type="molecule type" value="Genomic_DNA"/>
</dbReference>
<name>K4KY31_SIMAS</name>
<evidence type="ECO:0000313" key="2">
    <source>
        <dbReference type="EMBL" id="AFU98847.2"/>
    </source>
</evidence>
<evidence type="ECO:0000313" key="3">
    <source>
        <dbReference type="Proteomes" id="UP000000466"/>
    </source>
</evidence>
<dbReference type="STRING" id="1117647.M5M_08290"/>
<gene>
    <name evidence="2" type="ordered locus">M5M_08290</name>
</gene>
<reference evidence="2 3" key="1">
    <citation type="journal article" date="2013" name="Genome Announc.">
        <title>Complete genome sequence of Simiduia agarivorans SA1(T), a marine bacterium able to degrade a variety of polysaccharides.</title>
        <authorList>
            <person name="Lin S.Y."/>
            <person name="Shieh W.Y."/>
            <person name="Chen J.S."/>
            <person name="Tang S.L."/>
        </authorList>
    </citation>
    <scope>NUCLEOTIDE SEQUENCE [LARGE SCALE GENOMIC DNA]</scope>
    <source>
        <strain evidence="3">DSM 21679 / JCM 13881 / BCRC 17597 / SA1</strain>
    </source>
</reference>
<evidence type="ECO:0000259" key="1">
    <source>
        <dbReference type="Pfam" id="PF09413"/>
    </source>
</evidence>
<protein>
    <recommendedName>
        <fullName evidence="1">DUF2007 domain-containing protein</fullName>
    </recommendedName>
</protein>
<organism evidence="2 3">
    <name type="scientific">Simiduia agarivorans (strain DSM 21679 / JCM 13881 / BCRC 17597 / SA1)</name>
    <dbReference type="NCBI Taxonomy" id="1117647"/>
    <lineage>
        <taxon>Bacteria</taxon>
        <taxon>Pseudomonadati</taxon>
        <taxon>Pseudomonadota</taxon>
        <taxon>Gammaproteobacteria</taxon>
        <taxon>Cellvibrionales</taxon>
        <taxon>Cellvibrionaceae</taxon>
        <taxon>Simiduia</taxon>
    </lineage>
</organism>
<dbReference type="AlphaFoldDB" id="K4KY31"/>
<sequence length="116" mass="12692">MNASPDQRPAEMKRVYSAENLFLLQLARNALDFAGIASQVRNEFAAGASGDLGVFDCWPELWVDSKDAARAAQIINDLTAPADASQAERPCPHCQSQCPLHFERCWQCQSLLAPAS</sequence>
<feature type="domain" description="DUF2007" evidence="1">
    <location>
        <begin position="12"/>
        <end position="78"/>
    </location>
</feature>
<dbReference type="HOGENOM" id="CLU_155686_0_0_6"/>
<proteinExistence type="predicted"/>
<dbReference type="KEGG" id="saga:M5M_08290"/>
<dbReference type="InterPro" id="IPR018551">
    <property type="entry name" value="DUF2007"/>
</dbReference>
<dbReference type="Proteomes" id="UP000000466">
    <property type="component" value="Chromosome"/>
</dbReference>
<dbReference type="Gene3D" id="3.30.70.790">
    <property type="entry name" value="UreE, C-terminal domain"/>
    <property type="match status" value="1"/>
</dbReference>
<keyword evidence="3" id="KW-1185">Reference proteome</keyword>
<accession>K4KY31</accession>
<dbReference type="eggNOG" id="ENOG5032Y5P">
    <property type="taxonomic scope" value="Bacteria"/>
</dbReference>
<dbReference type="Pfam" id="PF09413">
    <property type="entry name" value="DUF2007"/>
    <property type="match status" value="1"/>
</dbReference>